<reference evidence="1 2" key="1">
    <citation type="journal article" date="2017" name="Water Res.">
        <title>Discovery and metagenomic analysis of an anammox bacterial enrichment related to Candidatus "Brocadia caroliniensis" in a full-scale glycerol-fed nitritation-denitritation separate centrate treatment process.</title>
        <authorList>
            <person name="Park H."/>
            <person name="Brotto A.C."/>
            <person name="van Loosdrecht M.C."/>
            <person name="Chandran K."/>
        </authorList>
    </citation>
    <scope>NUCLEOTIDE SEQUENCE [LARGE SCALE GENOMIC DNA]</scope>
    <source>
        <strain evidence="1">26THWARD</strain>
    </source>
</reference>
<evidence type="ECO:0000313" key="1">
    <source>
        <dbReference type="EMBL" id="OOP56672.1"/>
    </source>
</evidence>
<dbReference type="STRING" id="1004156.AYP45_07805"/>
<evidence type="ECO:0000313" key="2">
    <source>
        <dbReference type="Proteomes" id="UP000189681"/>
    </source>
</evidence>
<gene>
    <name evidence="1" type="ORF">AYP45_07805</name>
</gene>
<name>A0A1V4AU57_9BACT</name>
<dbReference type="EMBL" id="AYTS01000066">
    <property type="protein sequence ID" value="OOP56672.1"/>
    <property type="molecule type" value="Genomic_DNA"/>
</dbReference>
<accession>A0A1V4AU57</accession>
<organism evidence="1 2">
    <name type="scientific">Candidatus Brocadia carolinensis</name>
    <dbReference type="NCBI Taxonomy" id="1004156"/>
    <lineage>
        <taxon>Bacteria</taxon>
        <taxon>Pseudomonadati</taxon>
        <taxon>Planctomycetota</taxon>
        <taxon>Candidatus Brocadiia</taxon>
        <taxon>Candidatus Brocadiales</taxon>
        <taxon>Candidatus Brocadiaceae</taxon>
        <taxon>Candidatus Brocadia</taxon>
    </lineage>
</organism>
<sequence>MGKHEKLLLKILSGTSDANIQFEDLCSLLRHLCFDMRVKGSHHMFRKEAVIEKINLQREGNKAKPYQVKQVRNVIVKYKLGGTDV</sequence>
<comment type="caution">
    <text evidence="1">The sequence shown here is derived from an EMBL/GenBank/DDBJ whole genome shotgun (WGS) entry which is preliminary data.</text>
</comment>
<proteinExistence type="predicted"/>
<dbReference type="AlphaFoldDB" id="A0A1V4AU57"/>
<protein>
    <submittedName>
        <fullName evidence="1">Toxin HicA</fullName>
    </submittedName>
</protein>
<dbReference type="Proteomes" id="UP000189681">
    <property type="component" value="Unassembled WGS sequence"/>
</dbReference>